<organism evidence="1 2">
    <name type="scientific">Phytoactinopolyspora halophila</name>
    <dbReference type="NCBI Taxonomy" id="1981511"/>
    <lineage>
        <taxon>Bacteria</taxon>
        <taxon>Bacillati</taxon>
        <taxon>Actinomycetota</taxon>
        <taxon>Actinomycetes</taxon>
        <taxon>Jiangellales</taxon>
        <taxon>Jiangellaceae</taxon>
        <taxon>Phytoactinopolyspora</taxon>
    </lineage>
</organism>
<dbReference type="EMBL" id="QMIG01000022">
    <property type="protein sequence ID" value="RAW11153.1"/>
    <property type="molecule type" value="Genomic_DNA"/>
</dbReference>
<name>A0A329QFC2_9ACTN</name>
<keyword evidence="2" id="KW-1185">Reference proteome</keyword>
<sequence length="85" mass="9359">MIVNATHIEPGDTLLVQDANWDELMSVTSVCSQVATRRLIVETLDSSGDIGTITLQPSDPVNTYRFHGRNELASLMGCDCVYCRI</sequence>
<dbReference type="AlphaFoldDB" id="A0A329QFC2"/>
<comment type="caution">
    <text evidence="1">The sequence shown here is derived from an EMBL/GenBank/DDBJ whole genome shotgun (WGS) entry which is preliminary data.</text>
</comment>
<dbReference type="Proteomes" id="UP000250462">
    <property type="component" value="Unassembled WGS sequence"/>
</dbReference>
<proteinExistence type="predicted"/>
<protein>
    <submittedName>
        <fullName evidence="1">Uncharacterized protein</fullName>
    </submittedName>
</protein>
<evidence type="ECO:0000313" key="2">
    <source>
        <dbReference type="Proteomes" id="UP000250462"/>
    </source>
</evidence>
<reference evidence="1 2" key="1">
    <citation type="submission" date="2018-06" db="EMBL/GenBank/DDBJ databases">
        <title>Phytoactinopolyspora halophila sp. nov., a novel halophilic actinomycete isolated from a saline soil in China.</title>
        <authorList>
            <person name="Tang S.-K."/>
        </authorList>
    </citation>
    <scope>NUCLEOTIDE SEQUENCE [LARGE SCALE GENOMIC DNA]</scope>
    <source>
        <strain evidence="1 2">YIM 96934</strain>
    </source>
</reference>
<accession>A0A329QFC2</accession>
<gene>
    <name evidence="1" type="ORF">DPM12_17580</name>
</gene>
<evidence type="ECO:0000313" key="1">
    <source>
        <dbReference type="EMBL" id="RAW11153.1"/>
    </source>
</evidence>